<proteinExistence type="predicted"/>
<protein>
    <submittedName>
        <fullName evidence="1">Uncharacterized protein</fullName>
    </submittedName>
</protein>
<reference evidence="1 2" key="2">
    <citation type="journal article" date="2018" name="New Phytol.">
        <title>High intraspecific genome diversity in the model arbuscular mycorrhizal symbiont Rhizophagus irregularis.</title>
        <authorList>
            <person name="Chen E.C.H."/>
            <person name="Morin E."/>
            <person name="Beaudet D."/>
            <person name="Noel J."/>
            <person name="Yildirir G."/>
            <person name="Ndikumana S."/>
            <person name="Charron P."/>
            <person name="St-Onge C."/>
            <person name="Giorgi J."/>
            <person name="Kruger M."/>
            <person name="Marton T."/>
            <person name="Ropars J."/>
            <person name="Grigoriev I.V."/>
            <person name="Hainaut M."/>
            <person name="Henrissat B."/>
            <person name="Roux C."/>
            <person name="Martin F."/>
            <person name="Corradi N."/>
        </authorList>
    </citation>
    <scope>NUCLEOTIDE SEQUENCE [LARGE SCALE GENOMIC DNA]</scope>
    <source>
        <strain evidence="1 2">DAOM 197198</strain>
    </source>
</reference>
<name>A0A2P4QZM4_RHIID</name>
<dbReference type="EMBL" id="AUPC02000002">
    <property type="protein sequence ID" value="POG83045.1"/>
    <property type="molecule type" value="Genomic_DNA"/>
</dbReference>
<accession>A0A2P4QZM4</accession>
<comment type="caution">
    <text evidence="1">The sequence shown here is derived from an EMBL/GenBank/DDBJ whole genome shotgun (WGS) entry which is preliminary data.</text>
</comment>
<dbReference type="Proteomes" id="UP000018888">
    <property type="component" value="Unassembled WGS sequence"/>
</dbReference>
<sequence>HCLDIPDSSGSRFEKRFCSLLSADISTKSLEVIFFNFSALGRFKGSAFQHCLIKSESS</sequence>
<reference evidence="1 2" key="1">
    <citation type="journal article" date="2013" name="Proc. Natl. Acad. Sci. U.S.A.">
        <title>Genome of an arbuscular mycorrhizal fungus provides insight into the oldest plant symbiosis.</title>
        <authorList>
            <person name="Tisserant E."/>
            <person name="Malbreil M."/>
            <person name="Kuo A."/>
            <person name="Kohler A."/>
            <person name="Symeonidi A."/>
            <person name="Balestrini R."/>
            <person name="Charron P."/>
            <person name="Duensing N."/>
            <person name="Frei Dit Frey N."/>
            <person name="Gianinazzi-Pearson V."/>
            <person name="Gilbert L.B."/>
            <person name="Handa Y."/>
            <person name="Herr J.R."/>
            <person name="Hijri M."/>
            <person name="Koul R."/>
            <person name="Kawaguchi M."/>
            <person name="Krajinski F."/>
            <person name="Lammers P.J."/>
            <person name="Masclaux F.G."/>
            <person name="Murat C."/>
            <person name="Morin E."/>
            <person name="Ndikumana S."/>
            <person name="Pagni M."/>
            <person name="Petitpierre D."/>
            <person name="Requena N."/>
            <person name="Rosikiewicz P."/>
            <person name="Riley R."/>
            <person name="Saito K."/>
            <person name="San Clemente H."/>
            <person name="Shapiro H."/>
            <person name="van Tuinen D."/>
            <person name="Becard G."/>
            <person name="Bonfante P."/>
            <person name="Paszkowski U."/>
            <person name="Shachar-Hill Y.Y."/>
            <person name="Tuskan G.A."/>
            <person name="Young P.W."/>
            <person name="Sanders I.R."/>
            <person name="Henrissat B."/>
            <person name="Rensing S.A."/>
            <person name="Grigoriev I.V."/>
            <person name="Corradi N."/>
            <person name="Roux C."/>
            <person name="Martin F."/>
        </authorList>
    </citation>
    <scope>NUCLEOTIDE SEQUENCE [LARGE SCALE GENOMIC DNA]</scope>
    <source>
        <strain evidence="1 2">DAOM 197198</strain>
    </source>
</reference>
<evidence type="ECO:0000313" key="1">
    <source>
        <dbReference type="EMBL" id="POG83045.1"/>
    </source>
</evidence>
<organism evidence="1 2">
    <name type="scientific">Rhizophagus irregularis (strain DAOM 181602 / DAOM 197198 / MUCL 43194)</name>
    <name type="common">Arbuscular mycorrhizal fungus</name>
    <name type="synonym">Glomus intraradices</name>
    <dbReference type="NCBI Taxonomy" id="747089"/>
    <lineage>
        <taxon>Eukaryota</taxon>
        <taxon>Fungi</taxon>
        <taxon>Fungi incertae sedis</taxon>
        <taxon>Mucoromycota</taxon>
        <taxon>Glomeromycotina</taxon>
        <taxon>Glomeromycetes</taxon>
        <taxon>Glomerales</taxon>
        <taxon>Glomeraceae</taxon>
        <taxon>Rhizophagus</taxon>
    </lineage>
</organism>
<keyword evidence="2" id="KW-1185">Reference proteome</keyword>
<gene>
    <name evidence="1" type="ORF">GLOIN_2v1492509</name>
</gene>
<feature type="non-terminal residue" evidence="1">
    <location>
        <position position="1"/>
    </location>
</feature>
<evidence type="ECO:0000313" key="2">
    <source>
        <dbReference type="Proteomes" id="UP000018888"/>
    </source>
</evidence>
<dbReference type="AlphaFoldDB" id="A0A2P4QZM4"/>